<comment type="catalytic activity">
    <reaction evidence="1">
        <text>ATP + protein L-histidine = ADP + protein N-phospho-L-histidine.</text>
        <dbReference type="EC" id="2.7.13.3"/>
    </reaction>
</comment>
<keyword evidence="13 14" id="KW-0472">Membrane</keyword>
<dbReference type="GO" id="GO:0071555">
    <property type="term" value="P:cell wall organization"/>
    <property type="evidence" value="ECO:0007669"/>
    <property type="project" value="InterPro"/>
</dbReference>
<protein>
    <recommendedName>
        <fullName evidence="3">histidine kinase</fullName>
        <ecNumber evidence="3">2.7.13.3</ecNumber>
    </recommendedName>
</protein>
<feature type="transmembrane region" description="Helical" evidence="14">
    <location>
        <begin position="184"/>
        <end position="207"/>
    </location>
</feature>
<dbReference type="SMART" id="SM00387">
    <property type="entry name" value="HATPase_c"/>
    <property type="match status" value="1"/>
</dbReference>
<feature type="domain" description="GAF" evidence="15">
    <location>
        <begin position="236"/>
        <end position="371"/>
    </location>
</feature>
<dbReference type="GO" id="GO:0005524">
    <property type="term" value="F:ATP binding"/>
    <property type="evidence" value="ECO:0007669"/>
    <property type="project" value="UniProtKB-KW"/>
</dbReference>
<keyword evidence="4" id="KW-1003">Cell membrane</keyword>
<dbReference type="eggNOG" id="COG3275">
    <property type="taxonomic scope" value="Bacteria"/>
</dbReference>
<dbReference type="SUPFAM" id="SSF55874">
    <property type="entry name" value="ATPase domain of HSP90 chaperone/DNA topoisomerase II/histidine kinase"/>
    <property type="match status" value="1"/>
</dbReference>
<dbReference type="Proteomes" id="UP000051999">
    <property type="component" value="Unassembled WGS sequence"/>
</dbReference>
<dbReference type="InterPro" id="IPR036890">
    <property type="entry name" value="HATPase_C_sf"/>
</dbReference>
<evidence type="ECO:0000256" key="2">
    <source>
        <dbReference type="ARBA" id="ARBA00004651"/>
    </source>
</evidence>
<dbReference type="InterPro" id="IPR003594">
    <property type="entry name" value="HATPase_dom"/>
</dbReference>
<evidence type="ECO:0000256" key="6">
    <source>
        <dbReference type="ARBA" id="ARBA00022679"/>
    </source>
</evidence>
<evidence type="ECO:0000256" key="4">
    <source>
        <dbReference type="ARBA" id="ARBA00022475"/>
    </source>
</evidence>
<feature type="domain" description="Histidine kinase/HSP90-like ATPase" evidence="16">
    <location>
        <begin position="469"/>
        <end position="576"/>
    </location>
</feature>
<dbReference type="Pfam" id="PF13492">
    <property type="entry name" value="GAF_3"/>
    <property type="match status" value="1"/>
</dbReference>
<evidence type="ECO:0000259" key="16">
    <source>
        <dbReference type="SMART" id="SM00387"/>
    </source>
</evidence>
<dbReference type="GO" id="GO:0005886">
    <property type="term" value="C:plasma membrane"/>
    <property type="evidence" value="ECO:0007669"/>
    <property type="project" value="UniProtKB-SubCell"/>
</dbReference>
<dbReference type="PANTHER" id="PTHR34220">
    <property type="entry name" value="SENSOR HISTIDINE KINASE YPDA"/>
    <property type="match status" value="1"/>
</dbReference>
<keyword evidence="12" id="KW-0902">Two-component regulatory system</keyword>
<evidence type="ECO:0000313" key="18">
    <source>
        <dbReference type="Proteomes" id="UP000051999"/>
    </source>
</evidence>
<dbReference type="InterPro" id="IPR010559">
    <property type="entry name" value="Sig_transdc_His_kin_internal"/>
</dbReference>
<evidence type="ECO:0000256" key="5">
    <source>
        <dbReference type="ARBA" id="ARBA00022553"/>
    </source>
</evidence>
<gene>
    <name evidence="17" type="ORF">FD35_GL001000</name>
</gene>
<evidence type="ECO:0000256" key="7">
    <source>
        <dbReference type="ARBA" id="ARBA00022692"/>
    </source>
</evidence>
<evidence type="ECO:0000313" key="17">
    <source>
        <dbReference type="EMBL" id="KRL53635.1"/>
    </source>
</evidence>
<dbReference type="Gene3D" id="3.30.450.40">
    <property type="match status" value="1"/>
</dbReference>
<accession>A0A0R1RIY9</accession>
<organism evidence="17 18">
    <name type="scientific">Furfurilactobacillus rossiae DSM 15814</name>
    <dbReference type="NCBI Taxonomy" id="1114972"/>
    <lineage>
        <taxon>Bacteria</taxon>
        <taxon>Bacillati</taxon>
        <taxon>Bacillota</taxon>
        <taxon>Bacilli</taxon>
        <taxon>Lactobacillales</taxon>
        <taxon>Lactobacillaceae</taxon>
        <taxon>Furfurilactobacillus</taxon>
    </lineage>
</organism>
<dbReference type="Pfam" id="PF02518">
    <property type="entry name" value="HATPase_c"/>
    <property type="match status" value="1"/>
</dbReference>
<dbReference type="EMBL" id="AZFF01000017">
    <property type="protein sequence ID" value="KRL53635.1"/>
    <property type="molecule type" value="Genomic_DNA"/>
</dbReference>
<feature type="transmembrane region" description="Helical" evidence="14">
    <location>
        <begin position="38"/>
        <end position="57"/>
    </location>
</feature>
<dbReference type="EC" id="2.7.13.3" evidence="3"/>
<dbReference type="PATRIC" id="fig|1114972.6.peg.1011"/>
<evidence type="ECO:0000256" key="14">
    <source>
        <dbReference type="SAM" id="Phobius"/>
    </source>
</evidence>
<keyword evidence="7 14" id="KW-0812">Transmembrane</keyword>
<comment type="subcellular location">
    <subcellularLocation>
        <location evidence="2">Cell membrane</location>
        <topology evidence="2">Multi-pass membrane protein</topology>
    </subcellularLocation>
</comment>
<dbReference type="AlphaFoldDB" id="A0A0R1RIY9"/>
<dbReference type="Pfam" id="PF07694">
    <property type="entry name" value="5TM-5TMR_LYT"/>
    <property type="match status" value="1"/>
</dbReference>
<evidence type="ECO:0000256" key="8">
    <source>
        <dbReference type="ARBA" id="ARBA00022741"/>
    </source>
</evidence>
<evidence type="ECO:0000259" key="15">
    <source>
        <dbReference type="SMART" id="SM00065"/>
    </source>
</evidence>
<reference evidence="17 18" key="1">
    <citation type="journal article" date="2015" name="Genome Announc.">
        <title>Expanding the biotechnology potential of lactobacilli through comparative genomics of 213 strains and associated genera.</title>
        <authorList>
            <person name="Sun Z."/>
            <person name="Harris H.M."/>
            <person name="McCann A."/>
            <person name="Guo C."/>
            <person name="Argimon S."/>
            <person name="Zhang W."/>
            <person name="Yang X."/>
            <person name="Jeffery I.B."/>
            <person name="Cooney J.C."/>
            <person name="Kagawa T.F."/>
            <person name="Liu W."/>
            <person name="Song Y."/>
            <person name="Salvetti E."/>
            <person name="Wrobel A."/>
            <person name="Rasinkangas P."/>
            <person name="Parkhill J."/>
            <person name="Rea M.C."/>
            <person name="O'Sullivan O."/>
            <person name="Ritari J."/>
            <person name="Douillard F.P."/>
            <person name="Paul Ross R."/>
            <person name="Yang R."/>
            <person name="Briner A.E."/>
            <person name="Felis G.E."/>
            <person name="de Vos W.M."/>
            <person name="Barrangou R."/>
            <person name="Klaenhammer T.R."/>
            <person name="Caufield P.W."/>
            <person name="Cui Y."/>
            <person name="Zhang H."/>
            <person name="O'Toole P.W."/>
        </authorList>
    </citation>
    <scope>NUCLEOTIDE SEQUENCE [LARGE SCALE GENOMIC DNA]</scope>
    <source>
        <strain evidence="17 18">DSM 15814</strain>
    </source>
</reference>
<dbReference type="Gene3D" id="3.30.565.10">
    <property type="entry name" value="Histidine kinase-like ATPase, C-terminal domain"/>
    <property type="match status" value="1"/>
</dbReference>
<keyword evidence="8" id="KW-0547">Nucleotide-binding</keyword>
<dbReference type="Pfam" id="PF06580">
    <property type="entry name" value="His_kinase"/>
    <property type="match status" value="1"/>
</dbReference>
<dbReference type="GO" id="GO:0000155">
    <property type="term" value="F:phosphorelay sensor kinase activity"/>
    <property type="evidence" value="ECO:0007669"/>
    <property type="project" value="InterPro"/>
</dbReference>
<dbReference type="InterPro" id="IPR003018">
    <property type="entry name" value="GAF"/>
</dbReference>
<keyword evidence="18" id="KW-1185">Reference proteome</keyword>
<feature type="transmembrane region" description="Helical" evidence="14">
    <location>
        <begin position="89"/>
        <end position="111"/>
    </location>
</feature>
<evidence type="ECO:0000256" key="13">
    <source>
        <dbReference type="ARBA" id="ARBA00023136"/>
    </source>
</evidence>
<keyword evidence="5" id="KW-0597">Phosphoprotein</keyword>
<dbReference type="InterPro" id="IPR050640">
    <property type="entry name" value="Bact_2-comp_sensor_kinase"/>
</dbReference>
<proteinExistence type="predicted"/>
<dbReference type="STRING" id="1114972.FD35_GL001000"/>
<feature type="transmembrane region" description="Helical" evidence="14">
    <location>
        <begin position="156"/>
        <end position="178"/>
    </location>
</feature>
<dbReference type="OrthoDB" id="9776552at2"/>
<keyword evidence="11 14" id="KW-1133">Transmembrane helix</keyword>
<comment type="caution">
    <text evidence="17">The sequence shown here is derived from an EMBL/GenBank/DDBJ whole genome shotgun (WGS) entry which is preliminary data.</text>
</comment>
<dbReference type="InterPro" id="IPR029016">
    <property type="entry name" value="GAF-like_dom_sf"/>
</dbReference>
<dbReference type="SMART" id="SM00065">
    <property type="entry name" value="GAF"/>
    <property type="match status" value="1"/>
</dbReference>
<dbReference type="RefSeq" id="WP_017260745.1">
    <property type="nucleotide sequence ID" value="NZ_AUAW01000019.1"/>
</dbReference>
<keyword evidence="10" id="KW-0067">ATP-binding</keyword>
<evidence type="ECO:0000256" key="11">
    <source>
        <dbReference type="ARBA" id="ARBA00022989"/>
    </source>
</evidence>
<name>A0A0R1RIY9_9LACO</name>
<feature type="transmembrane region" description="Helical" evidence="14">
    <location>
        <begin position="123"/>
        <end position="144"/>
    </location>
</feature>
<dbReference type="InterPro" id="IPR011620">
    <property type="entry name" value="Sig_transdc_His_kinase_LytS_TM"/>
</dbReference>
<evidence type="ECO:0000256" key="9">
    <source>
        <dbReference type="ARBA" id="ARBA00022777"/>
    </source>
</evidence>
<keyword evidence="6" id="KW-0808">Transferase</keyword>
<dbReference type="PANTHER" id="PTHR34220:SF7">
    <property type="entry name" value="SENSOR HISTIDINE KINASE YPDA"/>
    <property type="match status" value="1"/>
</dbReference>
<evidence type="ECO:0000256" key="12">
    <source>
        <dbReference type="ARBA" id="ARBA00023012"/>
    </source>
</evidence>
<evidence type="ECO:0000256" key="3">
    <source>
        <dbReference type="ARBA" id="ARBA00012438"/>
    </source>
</evidence>
<evidence type="ECO:0000256" key="10">
    <source>
        <dbReference type="ARBA" id="ARBA00022840"/>
    </source>
</evidence>
<feature type="transmembrane region" description="Helical" evidence="14">
    <location>
        <begin position="12"/>
        <end position="32"/>
    </location>
</feature>
<keyword evidence="9 17" id="KW-0418">Kinase</keyword>
<evidence type="ECO:0000256" key="1">
    <source>
        <dbReference type="ARBA" id="ARBA00000085"/>
    </source>
</evidence>
<sequence length="585" mass="64191">MLTLFLLLMQRVGLIIILAFLLVNVSYFRQLVKADDTWTAKGMLILIFAVFAIISNLTGVEITSHNTLVSTTWLTGLPATDSIANTRTLAITVSGLVGGPLVGTVVGLIAGVHRVIQGNGSDLFYIFSSIIVGFLSGMIGKRYLNESRYPSMTTSALIGLMMESVQMLFIFIFSASGFSLVKLIFFPMMILNSAGTAIFMSVISAYIRQEEQLRAVQTHDVLELADRTLPFFSSGLTEANAQQVASIIRKYTNFDAIGITDTTDVLAHVGPGSDHHIPEKEIKTDLSKRVIATGQMRIAHSKAEIGCPHPGCPLAAAVVIPLVVQNHVVGTLKMYFTNPKDLTPVEEQLATGLASIFSSQLALGAAEEQSKLVKDAEIKSLQAQVNPHFFFNAINTISALMRTDADKARTLLLQLSTYFRTNLQGVRQTEIPLRQEREHVDAYLSLEQTRFPDKYDITFDTPSDDEVLIPPFTIQVLVENAIRHAFDDRRYGNRVWVKVEAQRYATEISVSDNGFGIDQDVLPQLGHQVVTSTNGSGTALENLNARLVGLYGPNSQLHFKTSSTGTTVSLTIPNKQEAIHESLNR</sequence>
<dbReference type="SUPFAM" id="SSF55781">
    <property type="entry name" value="GAF domain-like"/>
    <property type="match status" value="1"/>
</dbReference>